<evidence type="ECO:0000259" key="8">
    <source>
        <dbReference type="PROSITE" id="PS50928"/>
    </source>
</evidence>
<keyword evidence="2 7" id="KW-0813">Transport</keyword>
<reference evidence="9" key="1">
    <citation type="submission" date="2020-10" db="EMBL/GenBank/DDBJ databases">
        <authorList>
            <person name="Gilroy R."/>
        </authorList>
    </citation>
    <scope>NUCLEOTIDE SEQUENCE</scope>
    <source>
        <strain evidence="9">ChiHile30-977</strain>
    </source>
</reference>
<comment type="subcellular location">
    <subcellularLocation>
        <location evidence="1 7">Cell membrane</location>
        <topology evidence="1 7">Multi-pass membrane protein</topology>
    </subcellularLocation>
</comment>
<evidence type="ECO:0000256" key="6">
    <source>
        <dbReference type="ARBA" id="ARBA00023136"/>
    </source>
</evidence>
<sequence length="157" mass="17223">VVSILRFLLNIVRTLPTLVIAKFAALIFGLGTFAGTVAITIFTFGVVSKMMYESIETIDMGAFEAMEAAGANKFQAFWSAFFPQILPTYLSDTLYSLEMNIRAAAILGYVGAGGLGLLIDERIGWRDYHGLGTALLLLFIVVLIIENTSQYLRKKLS</sequence>
<evidence type="ECO:0000256" key="5">
    <source>
        <dbReference type="ARBA" id="ARBA00022989"/>
    </source>
</evidence>
<evidence type="ECO:0000256" key="7">
    <source>
        <dbReference type="RuleBase" id="RU363032"/>
    </source>
</evidence>
<dbReference type="AlphaFoldDB" id="A0A9D1CIH0"/>
<evidence type="ECO:0000256" key="4">
    <source>
        <dbReference type="ARBA" id="ARBA00022692"/>
    </source>
</evidence>
<dbReference type="SUPFAM" id="SSF161098">
    <property type="entry name" value="MetI-like"/>
    <property type="match status" value="1"/>
</dbReference>
<dbReference type="Proteomes" id="UP000886819">
    <property type="component" value="Unassembled WGS sequence"/>
</dbReference>
<organism evidence="9 10">
    <name type="scientific">Candidatus Avichristensenella intestinipullorum</name>
    <dbReference type="NCBI Taxonomy" id="2840693"/>
    <lineage>
        <taxon>Bacteria</taxon>
        <taxon>Bacillati</taxon>
        <taxon>Bacillota</taxon>
        <taxon>Clostridia</taxon>
        <taxon>Candidatus Avichristensenella</taxon>
    </lineage>
</organism>
<feature type="domain" description="ABC transmembrane type-1" evidence="8">
    <location>
        <begin position="1"/>
        <end position="149"/>
    </location>
</feature>
<evidence type="ECO:0000256" key="2">
    <source>
        <dbReference type="ARBA" id="ARBA00022448"/>
    </source>
</evidence>
<dbReference type="InterPro" id="IPR000515">
    <property type="entry name" value="MetI-like"/>
</dbReference>
<evidence type="ECO:0000256" key="3">
    <source>
        <dbReference type="ARBA" id="ARBA00022475"/>
    </source>
</evidence>
<name>A0A9D1CIH0_9FIRM</name>
<gene>
    <name evidence="9" type="ORF">IAA66_03630</name>
</gene>
<keyword evidence="5 7" id="KW-1133">Transmembrane helix</keyword>
<comment type="caution">
    <text evidence="9">The sequence shown here is derived from an EMBL/GenBank/DDBJ whole genome shotgun (WGS) entry which is preliminary data.</text>
</comment>
<dbReference type="Gene3D" id="1.10.3720.10">
    <property type="entry name" value="MetI-like"/>
    <property type="match status" value="1"/>
</dbReference>
<dbReference type="GO" id="GO:0055085">
    <property type="term" value="P:transmembrane transport"/>
    <property type="evidence" value="ECO:0007669"/>
    <property type="project" value="InterPro"/>
</dbReference>
<feature type="transmembrane region" description="Helical" evidence="7">
    <location>
        <begin position="125"/>
        <end position="145"/>
    </location>
</feature>
<keyword evidence="4 7" id="KW-0812">Transmembrane</keyword>
<feature type="transmembrane region" description="Helical" evidence="7">
    <location>
        <begin position="101"/>
        <end position="119"/>
    </location>
</feature>
<dbReference type="PROSITE" id="PS50928">
    <property type="entry name" value="ABC_TM1"/>
    <property type="match status" value="1"/>
</dbReference>
<dbReference type="PANTHER" id="PTHR30043:SF1">
    <property type="entry name" value="ABC TRANSPORT SYSTEM PERMEASE PROTEIN P69"/>
    <property type="match status" value="1"/>
</dbReference>
<accession>A0A9D1CIH0</accession>
<evidence type="ECO:0000313" key="9">
    <source>
        <dbReference type="EMBL" id="HIQ62662.1"/>
    </source>
</evidence>
<dbReference type="InterPro" id="IPR035906">
    <property type="entry name" value="MetI-like_sf"/>
</dbReference>
<reference evidence="9" key="2">
    <citation type="journal article" date="2021" name="PeerJ">
        <title>Extensive microbial diversity within the chicken gut microbiome revealed by metagenomics and culture.</title>
        <authorList>
            <person name="Gilroy R."/>
            <person name="Ravi A."/>
            <person name="Getino M."/>
            <person name="Pursley I."/>
            <person name="Horton D.L."/>
            <person name="Alikhan N.F."/>
            <person name="Baker D."/>
            <person name="Gharbi K."/>
            <person name="Hall N."/>
            <person name="Watson M."/>
            <person name="Adriaenssens E.M."/>
            <person name="Foster-Nyarko E."/>
            <person name="Jarju S."/>
            <person name="Secka A."/>
            <person name="Antonio M."/>
            <person name="Oren A."/>
            <person name="Chaudhuri R.R."/>
            <person name="La Ragione R."/>
            <person name="Hildebrand F."/>
            <person name="Pallen M.J."/>
        </authorList>
    </citation>
    <scope>NUCLEOTIDE SEQUENCE</scope>
    <source>
        <strain evidence="9">ChiHile30-977</strain>
    </source>
</reference>
<dbReference type="Pfam" id="PF00528">
    <property type="entry name" value="BPD_transp_1"/>
    <property type="match status" value="1"/>
</dbReference>
<proteinExistence type="inferred from homology"/>
<feature type="transmembrane region" description="Helical" evidence="7">
    <location>
        <begin position="20"/>
        <end position="47"/>
    </location>
</feature>
<protein>
    <submittedName>
        <fullName evidence="9">ABC transporter permease subunit</fullName>
    </submittedName>
</protein>
<evidence type="ECO:0000256" key="1">
    <source>
        <dbReference type="ARBA" id="ARBA00004651"/>
    </source>
</evidence>
<dbReference type="PANTHER" id="PTHR30043">
    <property type="entry name" value="PHOSPHONATES TRANSPORT SYSTEM PERMEASE PROTEIN"/>
    <property type="match status" value="1"/>
</dbReference>
<dbReference type="GO" id="GO:0005886">
    <property type="term" value="C:plasma membrane"/>
    <property type="evidence" value="ECO:0007669"/>
    <property type="project" value="UniProtKB-SubCell"/>
</dbReference>
<dbReference type="EMBL" id="DVFI01000051">
    <property type="protein sequence ID" value="HIQ62662.1"/>
    <property type="molecule type" value="Genomic_DNA"/>
</dbReference>
<keyword evidence="3" id="KW-1003">Cell membrane</keyword>
<keyword evidence="6 7" id="KW-0472">Membrane</keyword>
<comment type="similarity">
    <text evidence="7">Belongs to the binding-protein-dependent transport system permease family.</text>
</comment>
<dbReference type="CDD" id="cd06261">
    <property type="entry name" value="TM_PBP2"/>
    <property type="match status" value="1"/>
</dbReference>
<evidence type="ECO:0000313" key="10">
    <source>
        <dbReference type="Proteomes" id="UP000886819"/>
    </source>
</evidence>
<feature type="non-terminal residue" evidence="9">
    <location>
        <position position="1"/>
    </location>
</feature>